<feature type="region of interest" description="Disordered" evidence="1">
    <location>
        <begin position="111"/>
        <end position="132"/>
    </location>
</feature>
<evidence type="ECO:0000256" key="1">
    <source>
        <dbReference type="SAM" id="MobiDB-lite"/>
    </source>
</evidence>
<evidence type="ECO:0008006" key="4">
    <source>
        <dbReference type="Google" id="ProtNLM"/>
    </source>
</evidence>
<dbReference type="Proteomes" id="UP001244787">
    <property type="component" value="Unassembled WGS sequence"/>
</dbReference>
<name>A0ABT8DIJ6_9FLAO</name>
<evidence type="ECO:0000313" key="2">
    <source>
        <dbReference type="EMBL" id="MDN3724737.1"/>
    </source>
</evidence>
<accession>A0ABT8DIJ6</accession>
<evidence type="ECO:0000313" key="3">
    <source>
        <dbReference type="Proteomes" id="UP001244787"/>
    </source>
</evidence>
<comment type="caution">
    <text evidence="2">The sequence shown here is derived from an EMBL/GenBank/DDBJ whole genome shotgun (WGS) entry which is preliminary data.</text>
</comment>
<organism evidence="2 3">
    <name type="scientific">Aequorivita aurantiaca</name>
    <dbReference type="NCBI Taxonomy" id="3053356"/>
    <lineage>
        <taxon>Bacteria</taxon>
        <taxon>Pseudomonadati</taxon>
        <taxon>Bacteroidota</taxon>
        <taxon>Flavobacteriia</taxon>
        <taxon>Flavobacteriales</taxon>
        <taxon>Flavobacteriaceae</taxon>
        <taxon>Aequorivita</taxon>
    </lineage>
</organism>
<dbReference type="RefSeq" id="WP_290254824.1">
    <property type="nucleotide sequence ID" value="NZ_JAUGQQ010000006.1"/>
</dbReference>
<sequence length="240" mass="27179">MASKSEVGHKKNVANFSAAYTILEEMGPMYNPTNTLITLENLAPIKDTLTLEMNTLDTKIATYRADVADNENAMEQMDKKATKILNYFKSLNVPQNEIDNIAAQVRKIRGDKRKAPKNPEEGNDHTISNSQQSYDSKVANFNTLIAQLEAFPEYAPNEDEIKTTSLETYTAQLETLRDTLRGSSHQLITARAARNSTLYYNHPNVLELMRFIKNYVKSLGLPAKPYYDALVRLKFVIIRP</sequence>
<protein>
    <recommendedName>
        <fullName evidence="4">Gliding motility-associated protein GldM N-terminal domain-containing protein</fullName>
    </recommendedName>
</protein>
<gene>
    <name evidence="2" type="ORF">QRD02_10105</name>
</gene>
<proteinExistence type="predicted"/>
<reference evidence="2 3" key="1">
    <citation type="submission" date="2023-06" db="EMBL/GenBank/DDBJ databases">
        <authorList>
            <person name="Ye Y.-Q."/>
            <person name="Du Z.-J."/>
        </authorList>
    </citation>
    <scope>NUCLEOTIDE SEQUENCE [LARGE SCALE GENOMIC DNA]</scope>
    <source>
        <strain evidence="2 3">SDUM287046</strain>
    </source>
</reference>
<dbReference type="EMBL" id="JAUGQQ010000006">
    <property type="protein sequence ID" value="MDN3724737.1"/>
    <property type="molecule type" value="Genomic_DNA"/>
</dbReference>
<keyword evidence="3" id="KW-1185">Reference proteome</keyword>